<evidence type="ECO:0000256" key="2">
    <source>
        <dbReference type="SAM" id="Phobius"/>
    </source>
</evidence>
<accession>A0AA85IUR9</accession>
<evidence type="ECO:0000256" key="1">
    <source>
        <dbReference type="SAM" id="MobiDB-lite"/>
    </source>
</evidence>
<proteinExistence type="predicted"/>
<feature type="region of interest" description="Disordered" evidence="1">
    <location>
        <begin position="63"/>
        <end position="186"/>
    </location>
</feature>
<dbReference type="WBParaSite" id="TREG1_113570.1">
    <property type="protein sequence ID" value="TREG1_113570.1"/>
    <property type="gene ID" value="TREG1_113570"/>
</dbReference>
<feature type="transmembrane region" description="Helical" evidence="2">
    <location>
        <begin position="192"/>
        <end position="217"/>
    </location>
</feature>
<feature type="chain" id="PRO_5041704292" evidence="3">
    <location>
        <begin position="43"/>
        <end position="231"/>
    </location>
</feature>
<sequence>MSEMTSKAICLFLTNILRECNHRMIKISILLLLLLNFELVIPQVIPGAENVDITTDTTFMTSSELDSSTAFETSETEERLSTTEEFISTTNDPETSAEQTSEMTTISNEVTSEEATTNETDGTATDSSTDETPNADSSTNQESSVEQTSEMTTISNEVTSEEATTNETDGTATDSSTDETPNADSSTNQVQMGIIVLIIFVTILTLIAVASIIYHVLRKDKPENVTVIQVW</sequence>
<feature type="compositionally biased region" description="Polar residues" evidence="1">
    <location>
        <begin position="86"/>
        <end position="186"/>
    </location>
</feature>
<feature type="signal peptide" evidence="3">
    <location>
        <begin position="1"/>
        <end position="42"/>
    </location>
</feature>
<protein>
    <submittedName>
        <fullName evidence="5">Uncharacterized protein</fullName>
    </submittedName>
</protein>
<keyword evidence="2" id="KW-0472">Membrane</keyword>
<keyword evidence="4" id="KW-1185">Reference proteome</keyword>
<evidence type="ECO:0000256" key="3">
    <source>
        <dbReference type="SAM" id="SignalP"/>
    </source>
</evidence>
<evidence type="ECO:0000313" key="5">
    <source>
        <dbReference type="WBParaSite" id="TREG1_113570.1"/>
    </source>
</evidence>
<keyword evidence="2" id="KW-1133">Transmembrane helix</keyword>
<dbReference type="Proteomes" id="UP000050795">
    <property type="component" value="Unassembled WGS sequence"/>
</dbReference>
<reference evidence="4" key="1">
    <citation type="submission" date="2022-06" db="EMBL/GenBank/DDBJ databases">
        <authorList>
            <person name="Berger JAMES D."/>
            <person name="Berger JAMES D."/>
        </authorList>
    </citation>
    <scope>NUCLEOTIDE SEQUENCE [LARGE SCALE GENOMIC DNA]</scope>
</reference>
<name>A0AA85IUR9_TRIRE</name>
<keyword evidence="2" id="KW-0812">Transmembrane</keyword>
<evidence type="ECO:0000313" key="4">
    <source>
        <dbReference type="Proteomes" id="UP000050795"/>
    </source>
</evidence>
<dbReference type="AlphaFoldDB" id="A0AA85IUR9"/>
<organism evidence="4 5">
    <name type="scientific">Trichobilharzia regenti</name>
    <name type="common">Nasal bird schistosome</name>
    <dbReference type="NCBI Taxonomy" id="157069"/>
    <lineage>
        <taxon>Eukaryota</taxon>
        <taxon>Metazoa</taxon>
        <taxon>Spiralia</taxon>
        <taxon>Lophotrochozoa</taxon>
        <taxon>Platyhelminthes</taxon>
        <taxon>Trematoda</taxon>
        <taxon>Digenea</taxon>
        <taxon>Strigeidida</taxon>
        <taxon>Schistosomatoidea</taxon>
        <taxon>Schistosomatidae</taxon>
        <taxon>Trichobilharzia</taxon>
    </lineage>
</organism>
<reference evidence="5" key="2">
    <citation type="submission" date="2023-11" db="UniProtKB">
        <authorList>
            <consortium name="WormBaseParasite"/>
        </authorList>
    </citation>
    <scope>IDENTIFICATION</scope>
</reference>
<keyword evidence="3" id="KW-0732">Signal</keyword>